<dbReference type="RefSeq" id="XP_039144950.1">
    <property type="nucleotide sequence ID" value="XM_039289016.1"/>
</dbReference>
<protein>
    <recommendedName>
        <fullName evidence="3">Alkyl transferase</fullName>
        <ecNumber evidence="3">2.5.1.-</ecNumber>
    </recommendedName>
</protein>
<dbReference type="Gene3D" id="3.40.1180.10">
    <property type="entry name" value="Decaprenyl diphosphate synthase-like"/>
    <property type="match status" value="1"/>
</dbReference>
<dbReference type="GeneID" id="120282249"/>
<dbReference type="RefSeq" id="XP_039144956.1">
    <property type="nucleotide sequence ID" value="XM_039289022.1"/>
</dbReference>
<dbReference type="NCBIfam" id="TIGR00055">
    <property type="entry name" value="uppS"/>
    <property type="match status" value="1"/>
</dbReference>
<dbReference type="PANTHER" id="PTHR10291:SF43">
    <property type="entry name" value="DEHYDRODOLICHYL DIPHOSPHATE SYNTHASE COMPLEX SUBUNIT DHDDS"/>
    <property type="match status" value="1"/>
</dbReference>
<dbReference type="PROSITE" id="PS01066">
    <property type="entry name" value="UPP_SYNTHASE"/>
    <property type="match status" value="1"/>
</dbReference>
<evidence type="ECO:0000313" key="7">
    <source>
        <dbReference type="RefSeq" id="XP_039144952.1"/>
    </source>
</evidence>
<sequence>MERMSEEMQPDVGSAVETNPQEFFEEKYLETETKDLKMKYKRQNNFKLSSNIFGRIWFSMRMFLFNVLSFGPMPAHIAFIMDGNRRYSKKHNSKEDTGHSAGFSSLTSTLQYCYELGVKYVTVYAFSIDNFKRKPDEVRSLMNLLKEKIDELLEETSVVNEYDIRVNFWGELNLLTEPVRLAAKKAMTVTGKNTGPVLSVCVAYTSTHEILHAVQESCANVNKMLAVRYSNECINSAEGLVSVADLEQHLYSVSCPEPDIVVRTSGESRLSNFLLWQTPYCHLQNPGALWPEFSLRHLVWSILQYQRAYSSLHAKRMRSKKKY</sequence>
<dbReference type="RefSeq" id="XP_039144954.1">
    <property type="nucleotide sequence ID" value="XM_039289020.1"/>
</dbReference>
<keyword evidence="4" id="KW-1185">Reference proteome</keyword>
<evidence type="ECO:0000313" key="11">
    <source>
        <dbReference type="RefSeq" id="XP_039144956.1"/>
    </source>
</evidence>
<keyword evidence="3" id="KW-1133">Transmembrane helix</keyword>
<feature type="transmembrane region" description="Helical" evidence="3">
    <location>
        <begin position="56"/>
        <end position="81"/>
    </location>
</feature>
<keyword evidence="2 3" id="KW-0808">Transferase</keyword>
<evidence type="ECO:0000313" key="10">
    <source>
        <dbReference type="RefSeq" id="XP_039144955.1"/>
    </source>
</evidence>
<dbReference type="HAMAP" id="MF_01139">
    <property type="entry name" value="ISPT"/>
    <property type="match status" value="1"/>
</dbReference>
<dbReference type="AlphaFoldDB" id="A0AB40CYJ3"/>
<organism evidence="4 10">
    <name type="scientific">Dioscorea cayennensis subsp. rotundata</name>
    <name type="common">White Guinea yam</name>
    <name type="synonym">Dioscorea rotundata</name>
    <dbReference type="NCBI Taxonomy" id="55577"/>
    <lineage>
        <taxon>Eukaryota</taxon>
        <taxon>Viridiplantae</taxon>
        <taxon>Streptophyta</taxon>
        <taxon>Embryophyta</taxon>
        <taxon>Tracheophyta</taxon>
        <taxon>Spermatophyta</taxon>
        <taxon>Magnoliopsida</taxon>
        <taxon>Liliopsida</taxon>
        <taxon>Dioscoreales</taxon>
        <taxon>Dioscoreaceae</taxon>
        <taxon>Dioscorea</taxon>
    </lineage>
</organism>
<proteinExistence type="inferred from homology"/>
<dbReference type="RefSeq" id="XP_039144953.1">
    <property type="nucleotide sequence ID" value="XM_039289019.1"/>
</dbReference>
<evidence type="ECO:0000313" key="5">
    <source>
        <dbReference type="RefSeq" id="XP_039144950.1"/>
    </source>
</evidence>
<dbReference type="Proteomes" id="UP001515500">
    <property type="component" value="Chromosome 18"/>
</dbReference>
<dbReference type="SUPFAM" id="SSF64005">
    <property type="entry name" value="Undecaprenyl diphosphate synthase"/>
    <property type="match status" value="1"/>
</dbReference>
<evidence type="ECO:0000256" key="2">
    <source>
        <dbReference type="ARBA" id="ARBA00022679"/>
    </source>
</evidence>
<dbReference type="Pfam" id="PF01255">
    <property type="entry name" value="Prenyltransf"/>
    <property type="match status" value="1"/>
</dbReference>
<reference evidence="5 6" key="1">
    <citation type="submission" date="2025-04" db="UniProtKB">
        <authorList>
            <consortium name="RefSeq"/>
        </authorList>
    </citation>
    <scope>IDENTIFICATION</scope>
</reference>
<dbReference type="InterPro" id="IPR018520">
    <property type="entry name" value="UPP_synth-like_CS"/>
</dbReference>
<evidence type="ECO:0000313" key="8">
    <source>
        <dbReference type="RefSeq" id="XP_039144953.1"/>
    </source>
</evidence>
<dbReference type="CDD" id="cd00475">
    <property type="entry name" value="Cis_IPPS"/>
    <property type="match status" value="1"/>
</dbReference>
<dbReference type="RefSeq" id="XP_039144955.1">
    <property type="nucleotide sequence ID" value="XM_039289021.1"/>
</dbReference>
<evidence type="ECO:0000313" key="4">
    <source>
        <dbReference type="Proteomes" id="UP001515500"/>
    </source>
</evidence>
<keyword evidence="3" id="KW-0472">Membrane</keyword>
<evidence type="ECO:0000256" key="3">
    <source>
        <dbReference type="RuleBase" id="RU363018"/>
    </source>
</evidence>
<gene>
    <name evidence="5 6 7 8 9 10 11" type="primary">LOC120282249</name>
</gene>
<dbReference type="GO" id="GO:0016094">
    <property type="term" value="P:polyprenol biosynthetic process"/>
    <property type="evidence" value="ECO:0007669"/>
    <property type="project" value="TreeGrafter"/>
</dbReference>
<dbReference type="InterPro" id="IPR001441">
    <property type="entry name" value="UPP_synth-like"/>
</dbReference>
<comment type="similarity">
    <text evidence="1 3">Belongs to the UPP synthase family.</text>
</comment>
<evidence type="ECO:0000313" key="6">
    <source>
        <dbReference type="RefSeq" id="XP_039144951.1"/>
    </source>
</evidence>
<dbReference type="RefSeq" id="XP_039144951.1">
    <property type="nucleotide sequence ID" value="XM_039289017.1"/>
</dbReference>
<name>A0AB40CYJ3_DIOCR</name>
<dbReference type="GO" id="GO:0045547">
    <property type="term" value="F:ditrans,polycis-polyprenyl diphosphate synthase [(2E,6E)-farnesyl diphosphate specific] activity"/>
    <property type="evidence" value="ECO:0007669"/>
    <property type="project" value="TreeGrafter"/>
</dbReference>
<evidence type="ECO:0000256" key="1">
    <source>
        <dbReference type="ARBA" id="ARBA00005432"/>
    </source>
</evidence>
<evidence type="ECO:0000313" key="9">
    <source>
        <dbReference type="RefSeq" id="XP_039144954.1"/>
    </source>
</evidence>
<dbReference type="RefSeq" id="XP_039144952.1">
    <property type="nucleotide sequence ID" value="XM_039289018.1"/>
</dbReference>
<accession>A0AB40CYJ3</accession>
<dbReference type="EC" id="2.5.1.-" evidence="3"/>
<dbReference type="InterPro" id="IPR036424">
    <property type="entry name" value="UPP_synth-like_sf"/>
</dbReference>
<dbReference type="GO" id="GO:0005783">
    <property type="term" value="C:endoplasmic reticulum"/>
    <property type="evidence" value="ECO:0007669"/>
    <property type="project" value="TreeGrafter"/>
</dbReference>
<dbReference type="PANTHER" id="PTHR10291">
    <property type="entry name" value="DEHYDRODOLICHYL DIPHOSPHATE SYNTHASE FAMILY MEMBER"/>
    <property type="match status" value="1"/>
</dbReference>
<keyword evidence="3" id="KW-0812">Transmembrane</keyword>